<dbReference type="STRING" id="882.DVU_1939"/>
<dbReference type="HOGENOM" id="CLU_047793_0_0_7"/>
<sequence length="427" mass="45726">MSDRTYDCDLVVAGTGMAGMAAALFAARRGLSVVQAGSTGEIVFASGLFDVLGVHPMAEGRRLASPWEGMARLAADEPKHPYGVIAPSRMKDALAEFTGWLEAHGLPYRNGGDSNVRVLSPMGTVKTSWAVPSTMWAGVEALAEKKPCLLVDFEGLREYSARQIADTVGGAWPGLRTVRVEFPGTPMRPLLTGIMGQALELRVTREQLAEVIRPHLGDCACVGLPAILGIFHPGTVLAEMEAMLGVPVFEIPTLPASVPGLRLKNVFEGHIGTEGVDLMLQRKVLDVHRQDGALQVSIGQGSVERVVRARGMILATGRFLGHGLFAERDRIRETVLDLPVHQPAGRSQWHSLDLFDPAGHPVSRAGVVTDSSFRPVDEEGRVLHEDVRCVGTLLAHQDWMRQKCGVGLAVGSSAVAVDAFVAQFSAG</sequence>
<name>Q72AQ3_NITV2</name>
<keyword evidence="1" id="KW-0285">Flavoprotein</keyword>
<evidence type="ECO:0000313" key="5">
    <source>
        <dbReference type="EMBL" id="AAS96415.1"/>
    </source>
</evidence>
<keyword evidence="2" id="KW-0288">FMN</keyword>
<dbReference type="OrthoDB" id="140595at2"/>
<evidence type="ECO:0000259" key="4">
    <source>
        <dbReference type="Pfam" id="PF00890"/>
    </source>
</evidence>
<dbReference type="InterPro" id="IPR009158">
    <property type="entry name" value="G3P_DH_GlpB_su"/>
</dbReference>
<organism evidence="5 6">
    <name type="scientific">Nitratidesulfovibrio vulgaris (strain ATCC 29579 / DSM 644 / CCUG 34227 / NCIMB 8303 / VKM B-1760 / Hildenborough)</name>
    <name type="common">Desulfovibrio vulgaris</name>
    <dbReference type="NCBI Taxonomy" id="882"/>
    <lineage>
        <taxon>Bacteria</taxon>
        <taxon>Pseudomonadati</taxon>
        <taxon>Thermodesulfobacteriota</taxon>
        <taxon>Desulfovibrionia</taxon>
        <taxon>Desulfovibrionales</taxon>
        <taxon>Desulfovibrionaceae</taxon>
        <taxon>Nitratidesulfovibrio</taxon>
    </lineage>
</organism>
<reference evidence="5 6" key="1">
    <citation type="journal article" date="2004" name="Nat. Biotechnol.">
        <title>The genome sequence of the anaerobic, sulfate-reducing bacterium Desulfovibrio vulgaris Hildenborough.</title>
        <authorList>
            <person name="Heidelberg J.F."/>
            <person name="Seshadri R."/>
            <person name="Haveman S.A."/>
            <person name="Hemme C.L."/>
            <person name="Paulsen I.T."/>
            <person name="Kolonay J.F."/>
            <person name="Eisen J.A."/>
            <person name="Ward N."/>
            <person name="Methe B."/>
            <person name="Brinkac L.M."/>
            <person name="Daugherty S.C."/>
            <person name="Deboy R.T."/>
            <person name="Dodson R.J."/>
            <person name="Durkin A.S."/>
            <person name="Madupu R."/>
            <person name="Nelson W.C."/>
            <person name="Sullivan S.A."/>
            <person name="Fouts D."/>
            <person name="Haft D.H."/>
            <person name="Selengut J."/>
            <person name="Peterson J.D."/>
            <person name="Davidsen T.M."/>
            <person name="Zafar N."/>
            <person name="Zhou L."/>
            <person name="Radune D."/>
            <person name="Dimitrov G."/>
            <person name="Hance M."/>
            <person name="Tran K."/>
            <person name="Khouri H."/>
            <person name="Gill J."/>
            <person name="Utterback T.R."/>
            <person name="Feldblyum T.V."/>
            <person name="Wall J.D."/>
            <person name="Voordouw G."/>
            <person name="Fraser C.M."/>
        </authorList>
    </citation>
    <scope>NUCLEOTIDE SEQUENCE [LARGE SCALE GENOMIC DNA]</scope>
    <source>
        <strain evidence="6">ATCC 29579 / DSM 644 / NCIMB 8303 / VKM B-1760 / Hildenborough</strain>
    </source>
</reference>
<dbReference type="KEGG" id="dvu:DVU_1939"/>
<dbReference type="EMBL" id="AE017285">
    <property type="protein sequence ID" value="AAS96415.1"/>
    <property type="molecule type" value="Genomic_DNA"/>
</dbReference>
<dbReference type="InterPro" id="IPR003953">
    <property type="entry name" value="FAD-dep_OxRdtase_2_FAD-bd"/>
</dbReference>
<dbReference type="InterPro" id="IPR036188">
    <property type="entry name" value="FAD/NAD-bd_sf"/>
</dbReference>
<feature type="domain" description="FAD-dependent oxidoreductase 2 FAD-binding" evidence="4">
    <location>
        <begin position="9"/>
        <end position="408"/>
    </location>
</feature>
<dbReference type="NCBIfam" id="NF003725">
    <property type="entry name" value="PRK05329.2-4"/>
    <property type="match status" value="1"/>
</dbReference>
<proteinExistence type="evidence at protein level"/>
<evidence type="ECO:0000256" key="1">
    <source>
        <dbReference type="ARBA" id="ARBA00022630"/>
    </source>
</evidence>
<dbReference type="PaxDb" id="882-DVU_1939"/>
<dbReference type="GO" id="GO:0009331">
    <property type="term" value="C:glycerol-3-phosphate dehydrogenase (FAD) complex"/>
    <property type="evidence" value="ECO:0007669"/>
    <property type="project" value="InterPro"/>
</dbReference>
<dbReference type="RefSeq" id="WP_010939225.1">
    <property type="nucleotide sequence ID" value="NC_002937.3"/>
</dbReference>
<accession>Q72AQ3</accession>
<keyword evidence="6" id="KW-1185">Reference proteome</keyword>
<dbReference type="PhylomeDB" id="Q72AQ3"/>
<keyword evidence="3" id="KW-0560">Oxidoreductase</keyword>
<dbReference type="Gene3D" id="3.50.50.60">
    <property type="entry name" value="FAD/NAD(P)-binding domain"/>
    <property type="match status" value="1"/>
</dbReference>
<comment type="interaction">
    <interactant intactId="EBI-10067964">
        <id>Q72AQ3</id>
    </interactant>
    <interactant intactId="EBI-10067970">
        <id>Q72AQ2</id>
        <label>DVU_1940</label>
    </interactant>
    <organismsDiffer>false</organismsDiffer>
    <experiments>3</experiments>
</comment>
<dbReference type="AlphaFoldDB" id="Q72AQ3"/>
<dbReference type="IntAct" id="Q72AQ3">
    <property type="interactions" value="1"/>
</dbReference>
<dbReference type="Pfam" id="PF00890">
    <property type="entry name" value="FAD_binding_2"/>
    <property type="match status" value="1"/>
</dbReference>
<evidence type="ECO:0000313" key="6">
    <source>
        <dbReference type="Proteomes" id="UP000002194"/>
    </source>
</evidence>
<evidence type="ECO:0000256" key="2">
    <source>
        <dbReference type="ARBA" id="ARBA00022643"/>
    </source>
</evidence>
<dbReference type="eggNOG" id="COG3075">
    <property type="taxonomic scope" value="Bacteria"/>
</dbReference>
<dbReference type="PIRSF" id="PIRSF000141">
    <property type="entry name" value="Anaerobic_G3P_dh"/>
    <property type="match status" value="1"/>
</dbReference>
<dbReference type="GO" id="GO:0004368">
    <property type="term" value="F:glycerol-3-phosphate dehydrogenase (quinone) activity"/>
    <property type="evidence" value="ECO:0007669"/>
    <property type="project" value="InterPro"/>
</dbReference>
<dbReference type="EnsemblBacteria" id="AAS96415">
    <property type="protein sequence ID" value="AAS96415"/>
    <property type="gene ID" value="DVU_1939"/>
</dbReference>
<protein>
    <submittedName>
        <fullName evidence="5">Anaerobic glycerol-3-phosphate dehydrogenase, B subunit, putative</fullName>
    </submittedName>
</protein>
<evidence type="ECO:0000256" key="3">
    <source>
        <dbReference type="ARBA" id="ARBA00023002"/>
    </source>
</evidence>
<dbReference type="NCBIfam" id="TIGR03378">
    <property type="entry name" value="glycerol3P_GlpB"/>
    <property type="match status" value="1"/>
</dbReference>
<dbReference type="Proteomes" id="UP000002194">
    <property type="component" value="Chromosome"/>
</dbReference>
<gene>
    <name evidence="5" type="ordered locus">DVU_1939</name>
</gene>
<dbReference type="SUPFAM" id="SSF51905">
    <property type="entry name" value="FAD/NAD(P)-binding domain"/>
    <property type="match status" value="1"/>
</dbReference>
<dbReference type="PATRIC" id="fig|882.5.peg.1781"/>